<protein>
    <submittedName>
        <fullName evidence="2">Uncharacterized protein</fullName>
    </submittedName>
</protein>
<dbReference type="STRING" id="596152.DesU5LDRAFT_3138"/>
<dbReference type="OrthoDB" id="5453955at2"/>
<dbReference type="AlphaFoldDB" id="I2Q4R6"/>
<sequence>MTLAELKNRLPARTLAVLAAGAVIAVGFVAVFIIPDSREAEALRNQIGQLRANLELRRQLLPVAQSLKDAQAGLPSVGPVGGGQRLPLAEVGHLAAIMDGLAAPLGLRVNRVSPDPASVTRNGLVAVRLGLIGPPDAFREFLLALGRYGPLVRVESLATMVDRDGREYTVKCWLAVR</sequence>
<proteinExistence type="predicted"/>
<evidence type="ECO:0000256" key="1">
    <source>
        <dbReference type="SAM" id="Phobius"/>
    </source>
</evidence>
<keyword evidence="1" id="KW-0472">Membrane</keyword>
<evidence type="ECO:0000313" key="2">
    <source>
        <dbReference type="EMBL" id="EIG54772.1"/>
    </source>
</evidence>
<dbReference type="HOGENOM" id="CLU_1515577_0_0_7"/>
<gene>
    <name evidence="2" type="ORF">DesU5LDRAFT_3138</name>
</gene>
<organism evidence="2">
    <name type="scientific">Desulfovibrio sp. U5L</name>
    <dbReference type="NCBI Taxonomy" id="596152"/>
    <lineage>
        <taxon>Bacteria</taxon>
        <taxon>Pseudomonadati</taxon>
        <taxon>Thermodesulfobacteriota</taxon>
        <taxon>Desulfovibrionia</taxon>
        <taxon>Desulfovibrionales</taxon>
        <taxon>Desulfovibrionaceae</taxon>
        <taxon>Desulfovibrio</taxon>
    </lineage>
</organism>
<feature type="transmembrane region" description="Helical" evidence="1">
    <location>
        <begin position="12"/>
        <end position="34"/>
    </location>
</feature>
<reference evidence="2" key="1">
    <citation type="submission" date="2011-11" db="EMBL/GenBank/DDBJ databases">
        <title>Improved High-Quality Draft sequence of Desulfovibrio sp. U5L.</title>
        <authorList>
            <consortium name="US DOE Joint Genome Institute"/>
            <person name="Lucas S."/>
            <person name="Han J."/>
            <person name="Lapidus A."/>
            <person name="Cheng J.-F."/>
            <person name="Goodwin L."/>
            <person name="Pitluck S."/>
            <person name="Peters L."/>
            <person name="Ovchinnikova G."/>
            <person name="Held B."/>
            <person name="Detter J.C."/>
            <person name="Han C."/>
            <person name="Tapia R."/>
            <person name="Land M."/>
            <person name="Hauser L."/>
            <person name="Kyrpides N."/>
            <person name="Ivanova N."/>
            <person name="Pagani I."/>
            <person name="Gabster J."/>
            <person name="Walker C."/>
            <person name="Stolyar S."/>
            <person name="Stahl D."/>
            <person name="Arkin A."/>
            <person name="Dehal P."/>
            <person name="Hazen T."/>
            <person name="Woyke T."/>
        </authorList>
    </citation>
    <scope>NUCLEOTIDE SEQUENCE [LARGE SCALE GENOMIC DNA]</scope>
    <source>
        <strain evidence="2">U5L</strain>
    </source>
</reference>
<accession>I2Q4R6</accession>
<name>I2Q4R6_9BACT</name>
<dbReference type="EMBL" id="JH600068">
    <property type="protein sequence ID" value="EIG54772.1"/>
    <property type="molecule type" value="Genomic_DNA"/>
</dbReference>
<dbReference type="eggNOG" id="ENOG503162C">
    <property type="taxonomic scope" value="Bacteria"/>
</dbReference>
<keyword evidence="1" id="KW-1133">Transmembrane helix</keyword>
<keyword evidence="1" id="KW-0812">Transmembrane</keyword>